<dbReference type="PANTHER" id="PTHR11562">
    <property type="entry name" value="CATION EFFLUX PROTEIN/ ZINC TRANSPORTER"/>
    <property type="match status" value="1"/>
</dbReference>
<evidence type="ECO:0000256" key="24">
    <source>
        <dbReference type="ARBA" id="ARBA00048349"/>
    </source>
</evidence>
<dbReference type="GO" id="GO:0005765">
    <property type="term" value="C:lysosomal membrane"/>
    <property type="evidence" value="ECO:0007669"/>
    <property type="project" value="UniProtKB-SubCell"/>
</dbReference>
<dbReference type="GeneTree" id="ENSGT00940000156072"/>
<dbReference type="GO" id="GO:0005385">
    <property type="term" value="F:zinc ion transmembrane transporter activity"/>
    <property type="evidence" value="ECO:0007669"/>
    <property type="project" value="TreeGrafter"/>
</dbReference>
<gene>
    <name evidence="28" type="primary">SLC30A2</name>
</gene>
<evidence type="ECO:0000313" key="29">
    <source>
        <dbReference type="Proteomes" id="UP000265100"/>
    </source>
</evidence>
<dbReference type="Pfam" id="PF16916">
    <property type="entry name" value="ZT_dimer"/>
    <property type="match status" value="1"/>
</dbReference>
<dbReference type="GO" id="GO:0046872">
    <property type="term" value="F:metal ion binding"/>
    <property type="evidence" value="ECO:0007669"/>
    <property type="project" value="UniProtKB-KW"/>
</dbReference>
<dbReference type="OMA" id="NGLHTWS"/>
<keyword evidence="13 25" id="KW-1133">Transmembrane helix</keyword>
<keyword evidence="5" id="KW-0813">Transport</keyword>
<feature type="domain" description="Cation efflux protein cytoplasmic" evidence="27">
    <location>
        <begin position="294"/>
        <end position="369"/>
    </location>
</feature>
<evidence type="ECO:0000256" key="9">
    <source>
        <dbReference type="ARBA" id="ARBA00022723"/>
    </source>
</evidence>
<evidence type="ECO:0000256" key="20">
    <source>
        <dbReference type="ARBA" id="ARBA00037129"/>
    </source>
</evidence>
<dbReference type="InterPro" id="IPR050681">
    <property type="entry name" value="CDF/SLC30A"/>
</dbReference>
<evidence type="ECO:0000256" key="25">
    <source>
        <dbReference type="SAM" id="Phobius"/>
    </source>
</evidence>
<evidence type="ECO:0000256" key="5">
    <source>
        <dbReference type="ARBA" id="ARBA00022448"/>
    </source>
</evidence>
<dbReference type="PANTHER" id="PTHR11562:SF30">
    <property type="entry name" value="PROTON-COUPLED ZINC ANTIPORTER SLC30A3-RELATED"/>
    <property type="match status" value="1"/>
</dbReference>
<dbReference type="InterPro" id="IPR036837">
    <property type="entry name" value="Cation_efflux_CTD_sf"/>
</dbReference>
<dbReference type="AlphaFoldDB" id="A0A3P8NHN5"/>
<keyword evidence="9" id="KW-0479">Metal-binding</keyword>
<feature type="transmembrane region" description="Helical" evidence="25">
    <location>
        <begin position="176"/>
        <end position="195"/>
    </location>
</feature>
<dbReference type="Pfam" id="PF01545">
    <property type="entry name" value="Cation_efflux"/>
    <property type="match status" value="1"/>
</dbReference>
<feature type="transmembrane region" description="Helical" evidence="25">
    <location>
        <begin position="106"/>
        <end position="123"/>
    </location>
</feature>
<dbReference type="STRING" id="8154.ENSACLP00000004274"/>
<dbReference type="GO" id="GO:0030672">
    <property type="term" value="C:synaptic vesicle membrane"/>
    <property type="evidence" value="ECO:0007669"/>
    <property type="project" value="UniProtKB-SubCell"/>
</dbReference>
<sequence length="378" mass="41266">MESSTDPEKQHLIETHSEPLVWVSGPEKKCSDSEFSEDTLSVEGLWQHEWLCQEANWRSVTERDSRCLARKKLFTACAVSLVFMTGEAIGGYAAGSLAIMTDAAHLLTDFVSIVISIFSLWIASRPQTGTMTFGWYRAEILAMFLSVVSIWAVTVVLVLSAVQRISDGEYEIDSEIMLITSGCAVGVNVLMILILHQPGNSHGHSHGFATNLTQRDKHGQRNGHGNASVKAAFVHVVGDLVQSVGVVLAATIIHFWPEYKVADPICTFLFSLLVIGTTLPVTKDVFRILLEGAPRDVSFGAVRELLLSVGGVTAIHSLHMWSLNTTHSLLSVHLATEEDADSQIILRKATRVLCSKFGFSSITIQVESCRISGSSVEV</sequence>
<reference evidence="28" key="1">
    <citation type="submission" date="2018-05" db="EMBL/GenBank/DDBJ databases">
        <authorList>
            <person name="Datahose"/>
        </authorList>
    </citation>
    <scope>NUCLEOTIDE SEQUENCE</scope>
</reference>
<evidence type="ECO:0000256" key="23">
    <source>
        <dbReference type="ARBA" id="ARBA00042216"/>
    </source>
</evidence>
<proteinExistence type="inferred from homology"/>
<evidence type="ECO:0000256" key="18">
    <source>
        <dbReference type="ARBA" id="ARBA00023329"/>
    </source>
</evidence>
<evidence type="ECO:0000256" key="7">
    <source>
        <dbReference type="ARBA" id="ARBA00022599"/>
    </source>
</evidence>
<evidence type="ECO:0000259" key="26">
    <source>
        <dbReference type="Pfam" id="PF01545"/>
    </source>
</evidence>
<keyword evidence="29" id="KW-1185">Reference proteome</keyword>
<comment type="similarity">
    <text evidence="4">Belongs to the cation diffusion facilitator (CDF) transporter (TC 2.A.4) family. SLC30A subfamily.</text>
</comment>
<evidence type="ECO:0000259" key="27">
    <source>
        <dbReference type="Pfam" id="PF16916"/>
    </source>
</evidence>
<keyword evidence="17" id="KW-0458">Lysosome</keyword>
<dbReference type="InterPro" id="IPR027470">
    <property type="entry name" value="Cation_efflux_CTD"/>
</dbReference>
<keyword evidence="18" id="KW-0968">Cytoplasmic vesicle</keyword>
<dbReference type="NCBIfam" id="TIGR01297">
    <property type="entry name" value="CDF"/>
    <property type="match status" value="1"/>
</dbReference>
<keyword evidence="14" id="KW-0770">Synapse</keyword>
<feature type="transmembrane region" description="Helical" evidence="25">
    <location>
        <begin position="73"/>
        <end position="94"/>
    </location>
</feature>
<keyword evidence="11" id="KW-0862">Zinc</keyword>
<evidence type="ECO:0000256" key="16">
    <source>
        <dbReference type="ARBA" id="ARBA00023136"/>
    </source>
</evidence>
<keyword evidence="8 25" id="KW-0812">Transmembrane</keyword>
<keyword evidence="16 25" id="KW-0472">Membrane</keyword>
<dbReference type="GO" id="GO:0005886">
    <property type="term" value="C:plasma membrane"/>
    <property type="evidence" value="ECO:0007669"/>
    <property type="project" value="TreeGrafter"/>
</dbReference>
<dbReference type="GO" id="GO:0015297">
    <property type="term" value="F:antiporter activity"/>
    <property type="evidence" value="ECO:0007669"/>
    <property type="project" value="UniProtKB-KW"/>
</dbReference>
<reference evidence="28" key="3">
    <citation type="submission" date="2025-09" db="UniProtKB">
        <authorList>
            <consortium name="Ensembl"/>
        </authorList>
    </citation>
    <scope>IDENTIFICATION</scope>
</reference>
<feature type="transmembrane region" description="Helical" evidence="25">
    <location>
        <begin position="262"/>
        <end position="281"/>
    </location>
</feature>
<evidence type="ECO:0000256" key="2">
    <source>
        <dbReference type="ARBA" id="ARBA00004155"/>
    </source>
</evidence>
<dbReference type="Proteomes" id="UP000265100">
    <property type="component" value="Chromosome 19"/>
</dbReference>
<evidence type="ECO:0000256" key="13">
    <source>
        <dbReference type="ARBA" id="ARBA00022989"/>
    </source>
</evidence>
<dbReference type="Ensembl" id="ENSACLT00000004363.2">
    <property type="protein sequence ID" value="ENSACLP00000004274.2"/>
    <property type="gene ID" value="ENSACLG00000002792.2"/>
</dbReference>
<keyword evidence="6" id="KW-0050">Antiport</keyword>
<evidence type="ECO:0000256" key="11">
    <source>
        <dbReference type="ARBA" id="ARBA00022833"/>
    </source>
</evidence>
<feature type="domain" description="Cation efflux protein transmembrane" evidence="26">
    <location>
        <begin position="73"/>
        <end position="290"/>
    </location>
</feature>
<evidence type="ECO:0000256" key="14">
    <source>
        <dbReference type="ARBA" id="ARBA00023018"/>
    </source>
</evidence>
<protein>
    <recommendedName>
        <fullName evidence="21">Probable proton-coupled zinc antiporter SLC30A3</fullName>
    </recommendedName>
    <alternativeName>
        <fullName evidence="23">Solute carrier family 30 member 3</fullName>
    </alternativeName>
    <alternativeName>
        <fullName evidence="22">Zinc transporter 3</fullName>
    </alternativeName>
</protein>
<comment type="catalytic activity">
    <reaction evidence="24">
        <text>Zn(2+)(in) + 2 H(+)(out) = Zn(2+)(out) + 2 H(+)(in)</text>
        <dbReference type="Rhea" id="RHEA:72627"/>
        <dbReference type="ChEBI" id="CHEBI:15378"/>
        <dbReference type="ChEBI" id="CHEBI:29105"/>
    </reaction>
</comment>
<evidence type="ECO:0000256" key="10">
    <source>
        <dbReference type="ARBA" id="ARBA00022753"/>
    </source>
</evidence>
<dbReference type="SUPFAM" id="SSF160240">
    <property type="entry name" value="Cation efflux protein cytoplasmic domain-like"/>
    <property type="match status" value="1"/>
</dbReference>
<dbReference type="InterPro" id="IPR027469">
    <property type="entry name" value="Cation_efflux_TMD_sf"/>
</dbReference>
<evidence type="ECO:0000256" key="4">
    <source>
        <dbReference type="ARBA" id="ARBA00008873"/>
    </source>
</evidence>
<name>A0A3P8NHN5_ASTCA</name>
<dbReference type="Gene3D" id="1.20.1510.10">
    <property type="entry name" value="Cation efflux protein transmembrane domain"/>
    <property type="match status" value="1"/>
</dbReference>
<dbReference type="GO" id="GO:0043005">
    <property type="term" value="C:neuron projection"/>
    <property type="evidence" value="ECO:0007669"/>
    <property type="project" value="UniProtKB-KW"/>
</dbReference>
<evidence type="ECO:0000313" key="28">
    <source>
        <dbReference type="Ensembl" id="ENSACLP00000004274.2"/>
    </source>
</evidence>
<dbReference type="GO" id="GO:0031902">
    <property type="term" value="C:late endosome membrane"/>
    <property type="evidence" value="ECO:0007669"/>
    <property type="project" value="UniProtKB-SubCell"/>
</dbReference>
<organism evidence="28 29">
    <name type="scientific">Astatotilapia calliptera</name>
    <name type="common">Eastern happy</name>
    <name type="synonym">Chromis callipterus</name>
    <dbReference type="NCBI Taxonomy" id="8154"/>
    <lineage>
        <taxon>Eukaryota</taxon>
        <taxon>Metazoa</taxon>
        <taxon>Chordata</taxon>
        <taxon>Craniata</taxon>
        <taxon>Vertebrata</taxon>
        <taxon>Euteleostomi</taxon>
        <taxon>Actinopterygii</taxon>
        <taxon>Neopterygii</taxon>
        <taxon>Teleostei</taxon>
        <taxon>Neoteleostei</taxon>
        <taxon>Acanthomorphata</taxon>
        <taxon>Ovalentaria</taxon>
        <taxon>Cichlomorphae</taxon>
        <taxon>Cichliformes</taxon>
        <taxon>Cichlidae</taxon>
        <taxon>African cichlids</taxon>
        <taxon>Pseudocrenilabrinae</taxon>
        <taxon>Haplochromini</taxon>
        <taxon>Astatotilapia</taxon>
    </lineage>
</organism>
<keyword evidence="7" id="KW-0771">Synaptosome</keyword>
<comment type="function">
    <text evidence="20">Probable proton-coupled zinc ion antiporter mediating the import of zinc from cytoplasm into synaptic vesicles and participating to cellular zinc ion homeostasis in the brain.</text>
</comment>
<keyword evidence="15" id="KW-0406">Ion transport</keyword>
<dbReference type="InterPro" id="IPR058533">
    <property type="entry name" value="Cation_efflux_TM"/>
</dbReference>
<comment type="subcellular location">
    <subcellularLocation>
        <location evidence="3">Cytoplasmic vesicle</location>
        <location evidence="3">Secretory vesicle</location>
        <location evidence="3">Synaptic vesicle membrane</location>
        <topology evidence="3">Multi-pass membrane protein</topology>
    </subcellularLocation>
    <subcellularLocation>
        <location evidence="1">Late endosome membrane</location>
        <topology evidence="1">Multi-pass membrane protein</topology>
    </subcellularLocation>
    <subcellularLocation>
        <location evidence="2">Lysosome membrane</location>
        <topology evidence="2">Multi-pass membrane protein</topology>
    </subcellularLocation>
    <subcellularLocation>
        <location evidence="19">Synapse</location>
        <location evidence="19">Synaptosome</location>
    </subcellularLocation>
</comment>
<keyword evidence="10" id="KW-0967">Endosome</keyword>
<reference evidence="28" key="2">
    <citation type="submission" date="2025-08" db="UniProtKB">
        <authorList>
            <consortium name="Ensembl"/>
        </authorList>
    </citation>
    <scope>IDENTIFICATION</scope>
</reference>
<evidence type="ECO:0000256" key="3">
    <source>
        <dbReference type="ARBA" id="ARBA00004644"/>
    </source>
</evidence>
<evidence type="ECO:0000256" key="1">
    <source>
        <dbReference type="ARBA" id="ARBA00004107"/>
    </source>
</evidence>
<evidence type="ECO:0000256" key="8">
    <source>
        <dbReference type="ARBA" id="ARBA00022692"/>
    </source>
</evidence>
<dbReference type="InterPro" id="IPR002524">
    <property type="entry name" value="Cation_efflux"/>
</dbReference>
<evidence type="ECO:0000256" key="17">
    <source>
        <dbReference type="ARBA" id="ARBA00023228"/>
    </source>
</evidence>
<dbReference type="GO" id="GO:0010043">
    <property type="term" value="P:response to zinc ion"/>
    <property type="evidence" value="ECO:0007669"/>
    <property type="project" value="TreeGrafter"/>
</dbReference>
<accession>A0A3P8NHN5</accession>
<evidence type="ECO:0000256" key="6">
    <source>
        <dbReference type="ARBA" id="ARBA00022449"/>
    </source>
</evidence>
<evidence type="ECO:0000256" key="15">
    <source>
        <dbReference type="ARBA" id="ARBA00023065"/>
    </source>
</evidence>
<evidence type="ECO:0000256" key="21">
    <source>
        <dbReference type="ARBA" id="ARBA00040652"/>
    </source>
</evidence>
<feature type="transmembrane region" description="Helical" evidence="25">
    <location>
        <begin position="135"/>
        <end position="161"/>
    </location>
</feature>
<evidence type="ECO:0000256" key="12">
    <source>
        <dbReference type="ARBA" id="ARBA00022906"/>
    </source>
</evidence>
<feature type="transmembrane region" description="Helical" evidence="25">
    <location>
        <begin position="231"/>
        <end position="256"/>
    </location>
</feature>
<dbReference type="SUPFAM" id="SSF161111">
    <property type="entry name" value="Cation efflux protein transmembrane domain-like"/>
    <property type="match status" value="1"/>
</dbReference>
<keyword evidence="12" id="KW-0864">Zinc transport</keyword>
<dbReference type="FunFam" id="1.20.1510.10:FF:000002">
    <property type="entry name" value="zinc transporter 3 isoform X1"/>
    <property type="match status" value="1"/>
</dbReference>
<evidence type="ECO:0000256" key="19">
    <source>
        <dbReference type="ARBA" id="ARBA00034102"/>
    </source>
</evidence>
<evidence type="ECO:0000256" key="22">
    <source>
        <dbReference type="ARBA" id="ARBA00042040"/>
    </source>
</evidence>